<evidence type="ECO:0000313" key="3">
    <source>
        <dbReference type="Proteomes" id="UP000235672"/>
    </source>
</evidence>
<feature type="compositionally biased region" description="Basic and acidic residues" evidence="1">
    <location>
        <begin position="189"/>
        <end position="216"/>
    </location>
</feature>
<accession>A0A2J6Q1X9</accession>
<dbReference type="PANTHER" id="PTHR16291:SF0">
    <property type="entry name" value="NUCLEAR CAP-BINDING PROTEIN SUBUNIT 3"/>
    <property type="match status" value="1"/>
</dbReference>
<dbReference type="EMBL" id="KZ613485">
    <property type="protein sequence ID" value="PMD20226.1"/>
    <property type="molecule type" value="Genomic_DNA"/>
</dbReference>
<dbReference type="Proteomes" id="UP000235672">
    <property type="component" value="Unassembled WGS sequence"/>
</dbReference>
<dbReference type="GO" id="GO:0000340">
    <property type="term" value="F:RNA 7-methylguanosine cap binding"/>
    <property type="evidence" value="ECO:0007669"/>
    <property type="project" value="InterPro"/>
</dbReference>
<evidence type="ECO:0000313" key="2">
    <source>
        <dbReference type="EMBL" id="PMD20226.1"/>
    </source>
</evidence>
<dbReference type="GO" id="GO:0003729">
    <property type="term" value="F:mRNA binding"/>
    <property type="evidence" value="ECO:0007669"/>
    <property type="project" value="InterPro"/>
</dbReference>
<dbReference type="OrthoDB" id="422106at2759"/>
<proteinExistence type="predicted"/>
<feature type="region of interest" description="Disordered" evidence="1">
    <location>
        <begin position="328"/>
        <end position="347"/>
    </location>
</feature>
<dbReference type="InterPro" id="IPR019416">
    <property type="entry name" value="NCBP3"/>
</dbReference>
<feature type="region of interest" description="Disordered" evidence="1">
    <location>
        <begin position="179"/>
        <end position="314"/>
    </location>
</feature>
<dbReference type="GO" id="GO:0005634">
    <property type="term" value="C:nucleus"/>
    <property type="evidence" value="ECO:0007669"/>
    <property type="project" value="TreeGrafter"/>
</dbReference>
<name>A0A2J6Q1X9_9HELO</name>
<dbReference type="Pfam" id="PF10309">
    <property type="entry name" value="NCBP3"/>
    <property type="match status" value="1"/>
</dbReference>
<reference evidence="2 3" key="1">
    <citation type="submission" date="2016-05" db="EMBL/GenBank/DDBJ databases">
        <title>A degradative enzymes factory behind the ericoid mycorrhizal symbiosis.</title>
        <authorList>
            <consortium name="DOE Joint Genome Institute"/>
            <person name="Martino E."/>
            <person name="Morin E."/>
            <person name="Grelet G."/>
            <person name="Kuo A."/>
            <person name="Kohler A."/>
            <person name="Daghino S."/>
            <person name="Barry K."/>
            <person name="Choi C."/>
            <person name="Cichocki N."/>
            <person name="Clum A."/>
            <person name="Copeland A."/>
            <person name="Hainaut M."/>
            <person name="Haridas S."/>
            <person name="Labutti K."/>
            <person name="Lindquist E."/>
            <person name="Lipzen A."/>
            <person name="Khouja H.-R."/>
            <person name="Murat C."/>
            <person name="Ohm R."/>
            <person name="Olson A."/>
            <person name="Spatafora J."/>
            <person name="Veneault-Fourrey C."/>
            <person name="Henrissat B."/>
            <person name="Grigoriev I."/>
            <person name="Martin F."/>
            <person name="Perotto S."/>
        </authorList>
    </citation>
    <scope>NUCLEOTIDE SEQUENCE [LARGE SCALE GENOMIC DNA]</scope>
    <source>
        <strain evidence="2 3">UAMH 7357</strain>
    </source>
</reference>
<dbReference type="PANTHER" id="PTHR16291">
    <property type="entry name" value="NUCLEAR CAP-BINDING PROTEIN SUBUNIT 3"/>
    <property type="match status" value="1"/>
</dbReference>
<keyword evidence="3" id="KW-1185">Reference proteome</keyword>
<sequence>MADTDIEMDFDVGFAEDLDIPEIEAIPNIELSSDAHEATPILSAPNDTSDANALEPCLHKVHVRGLDNLTTKDVRAFASEYFDTHQPSHIEWIDDTSANIVYETPEIAQEALVAFAAVEVADVSQLPLLQAIPAKPFPLHPQTNLEVRIAVAGDRKQAGARERSRFYLFNPEYDPAERRRRAGYRGGRQYRDREDGGYRSQRYDDREQQKREREADFDASLYDDDEAAIAKRSTRDNRYQGSSSGGESRGRDSRRLKFGGAAAGKELFPERVDGGSGRLRNRSASPLRDSDGDQDMRESRGARSRQQDNAASANRLKAQMIKTRLKEASSAKELFPQQTTSHRRSGAFDAADETVADLLANKMAVPFVDGSGDAPIETPSLASRITSKSSGNDPAGFSIRGAAKVIPASVFSIKGAAASSGPRVKELFPSTLGDNAGKELFSERLDGRGARRQKASDLFY</sequence>
<protein>
    <submittedName>
        <fullName evidence="2">Uncharacterized protein</fullName>
    </submittedName>
</protein>
<feature type="compositionally biased region" description="Basic and acidic residues" evidence="1">
    <location>
        <begin position="288"/>
        <end position="301"/>
    </location>
</feature>
<evidence type="ECO:0000256" key="1">
    <source>
        <dbReference type="SAM" id="MobiDB-lite"/>
    </source>
</evidence>
<dbReference type="AlphaFoldDB" id="A0A2J6Q1X9"/>
<feature type="compositionally biased region" description="Acidic residues" evidence="1">
    <location>
        <begin position="217"/>
        <end position="227"/>
    </location>
</feature>
<gene>
    <name evidence="2" type="ORF">NA56DRAFT_574227</name>
</gene>
<organism evidence="2 3">
    <name type="scientific">Hyaloscypha hepaticicola</name>
    <dbReference type="NCBI Taxonomy" id="2082293"/>
    <lineage>
        <taxon>Eukaryota</taxon>
        <taxon>Fungi</taxon>
        <taxon>Dikarya</taxon>
        <taxon>Ascomycota</taxon>
        <taxon>Pezizomycotina</taxon>
        <taxon>Leotiomycetes</taxon>
        <taxon>Helotiales</taxon>
        <taxon>Hyaloscyphaceae</taxon>
        <taxon>Hyaloscypha</taxon>
    </lineage>
</organism>